<keyword evidence="2" id="KW-1185">Reference proteome</keyword>
<dbReference type="Proteomes" id="UP000324748">
    <property type="component" value="Unassembled WGS sequence"/>
</dbReference>
<dbReference type="AlphaFoldDB" id="A0A5B0PTS5"/>
<comment type="caution">
    <text evidence="1">The sequence shown here is derived from an EMBL/GenBank/DDBJ whole genome shotgun (WGS) entry which is preliminary data.</text>
</comment>
<evidence type="ECO:0000313" key="1">
    <source>
        <dbReference type="EMBL" id="KAA1104092.1"/>
    </source>
</evidence>
<organism evidence="1 2">
    <name type="scientific">Puccinia graminis f. sp. tritici</name>
    <dbReference type="NCBI Taxonomy" id="56615"/>
    <lineage>
        <taxon>Eukaryota</taxon>
        <taxon>Fungi</taxon>
        <taxon>Dikarya</taxon>
        <taxon>Basidiomycota</taxon>
        <taxon>Pucciniomycotina</taxon>
        <taxon>Pucciniomycetes</taxon>
        <taxon>Pucciniales</taxon>
        <taxon>Pucciniaceae</taxon>
        <taxon>Puccinia</taxon>
    </lineage>
</organism>
<protein>
    <submittedName>
        <fullName evidence="1">Uncharacterized protein</fullName>
    </submittedName>
</protein>
<gene>
    <name evidence="1" type="ORF">PGT21_010525</name>
</gene>
<sequence length="52" mass="5598">MEMVLVFECIEACTGDGTDGGSDLLQDVGELGCDFKGGPKVCLRIFREMGRV</sequence>
<accession>A0A5B0PTS5</accession>
<proteinExistence type="predicted"/>
<reference evidence="1 2" key="1">
    <citation type="submission" date="2019-05" db="EMBL/GenBank/DDBJ databases">
        <title>Emergence of the Ug99 lineage of the wheat stem rust pathogen through somatic hybridization.</title>
        <authorList>
            <person name="Li F."/>
            <person name="Upadhyaya N.M."/>
            <person name="Sperschneider J."/>
            <person name="Matny O."/>
            <person name="Nguyen-Phuc H."/>
            <person name="Mago R."/>
            <person name="Raley C."/>
            <person name="Miller M.E."/>
            <person name="Silverstein K.A.T."/>
            <person name="Henningsen E."/>
            <person name="Hirsch C.D."/>
            <person name="Visser B."/>
            <person name="Pretorius Z.A."/>
            <person name="Steffenson B.J."/>
            <person name="Schwessinger B."/>
            <person name="Dodds P.N."/>
            <person name="Figueroa M."/>
        </authorList>
    </citation>
    <scope>NUCLEOTIDE SEQUENCE [LARGE SCALE GENOMIC DNA]</scope>
    <source>
        <strain evidence="1">21-0</strain>
    </source>
</reference>
<dbReference type="EMBL" id="VSWC01000041">
    <property type="protein sequence ID" value="KAA1104092.1"/>
    <property type="molecule type" value="Genomic_DNA"/>
</dbReference>
<name>A0A5B0PTS5_PUCGR</name>
<evidence type="ECO:0000313" key="2">
    <source>
        <dbReference type="Proteomes" id="UP000324748"/>
    </source>
</evidence>